<keyword evidence="2" id="KW-1185">Reference proteome</keyword>
<reference evidence="2" key="1">
    <citation type="submission" date="2023-11" db="EMBL/GenBank/DDBJ databases">
        <title>Genome Sequence of Bacillus pseudomycoides stain BUPM19.</title>
        <authorList>
            <person name="Farhat A."/>
        </authorList>
    </citation>
    <scope>NUCLEOTIDE SEQUENCE [LARGE SCALE GENOMIC DNA]</scope>
    <source>
        <strain evidence="2">BUPM19</strain>
    </source>
</reference>
<dbReference type="Gene3D" id="3.40.190.10">
    <property type="entry name" value="Periplasmic binding protein-like II"/>
    <property type="match status" value="2"/>
</dbReference>
<comment type="caution">
    <text evidence="1">The sequence shown here is derived from an EMBL/GenBank/DDBJ whole genome shotgun (WGS) entry which is preliminary data.</text>
</comment>
<sequence>MGVLLPVSGIKNRGELVGADKLGGEEQIAIAVKKANKEMHDWINKELKNLGKETYLHKLCDTH</sequence>
<protein>
    <submittedName>
        <fullName evidence="1">Uncharacterized protein</fullName>
    </submittedName>
</protein>
<gene>
    <name evidence="1" type="ORF">U2I54_16675</name>
</gene>
<dbReference type="RefSeq" id="WP_374218361.1">
    <property type="nucleotide sequence ID" value="NZ_JAXOVW010000036.1"/>
</dbReference>
<evidence type="ECO:0000313" key="1">
    <source>
        <dbReference type="EMBL" id="MDZ5608657.1"/>
    </source>
</evidence>
<proteinExistence type="predicted"/>
<organism evidence="1 2">
    <name type="scientific">Bacillus bingmayongensis</name>
    <dbReference type="NCBI Taxonomy" id="1150157"/>
    <lineage>
        <taxon>Bacteria</taxon>
        <taxon>Bacillati</taxon>
        <taxon>Bacillota</taxon>
        <taxon>Bacilli</taxon>
        <taxon>Bacillales</taxon>
        <taxon>Bacillaceae</taxon>
        <taxon>Bacillus</taxon>
    </lineage>
</organism>
<dbReference type="Proteomes" id="UP001291930">
    <property type="component" value="Unassembled WGS sequence"/>
</dbReference>
<evidence type="ECO:0000313" key="2">
    <source>
        <dbReference type="Proteomes" id="UP001291930"/>
    </source>
</evidence>
<dbReference type="EMBL" id="JAXOVW010000036">
    <property type="protein sequence ID" value="MDZ5608657.1"/>
    <property type="molecule type" value="Genomic_DNA"/>
</dbReference>
<name>A0ABU5JYX4_9BACI</name>
<accession>A0ABU5JYX4</accession>